<sequence length="670" mass="74357">MAMDREVPFDALNIIGPPGVVHYIAAMRFWRRSASTHANVTETSLIPDFGPFPVPCFQDQNIAVYAIPLLSDAGSQSPENSIESPLNEAHECRKRMIDFIFPKETTPKLKKLPRDDPFYHQLPRFYEKPLQVRSTMAYVVAGAENVNFSISSPTASYIPSLRDSFIRSTFYSKLLSKGSNVHSIFHLCGQGVLEDGAYIAFMNAFPSTVNHIISSPDYDRDPATFKASALHQLKMNKLDDAMFPVPPPSPEPTKRLTDIPNLPVHAFPLEQGLHVDMQPHARPMLKANPPVADPILPSSVLQTFASLQHRVMRQDARLQLRDRQQQRVKAARERYRRFDNTAVIPLGTSGTRAGLWRNNPSILVRVQERGSVLLDAGEGTLGQLNRLYGEPGAEEVLRDLRCIFISENRAAHHAGLASLLAKRRQLDPPAPHPLYVVAEYELHLSLREVSDIEDLGIDAPAGNGVVPILIDVVSSSLKEVDTVRAEWASTKRSWEARKTLCRELGLLSFQAVRASASSNSYGLDMRHKDGWRIVYSGRNVPARAFPRAPANTPTVLIHGGTAKETKGTQDSVRAATTFGESVKAKHILLTLFPAQPVMPSANLALKPKRRGKKVKPLVSFAFDHARLTLGTMWRMNLYLPVIEEILRRDGHLEEEAPETEASAEDSAGGS</sequence>
<comment type="cofactor">
    <cofactor evidence="2">
        <name>Zn(2+)</name>
        <dbReference type="ChEBI" id="CHEBI:29105"/>
    </cofactor>
</comment>
<keyword evidence="9" id="KW-0378">Hydrolase</keyword>
<dbReference type="InterPro" id="IPR047151">
    <property type="entry name" value="RNZ2-like"/>
</dbReference>
<dbReference type="AlphaFoldDB" id="A0AAD7K3M0"/>
<evidence type="ECO:0000256" key="5">
    <source>
        <dbReference type="ARBA" id="ARBA00022694"/>
    </source>
</evidence>
<protein>
    <recommendedName>
        <fullName evidence="4">ribonuclease Z</fullName>
        <ecNumber evidence="4">3.1.26.11</ecNumber>
    </recommendedName>
</protein>
<dbReference type="EMBL" id="JARKIB010000008">
    <property type="protein sequence ID" value="KAJ7777408.1"/>
    <property type="molecule type" value="Genomic_DNA"/>
</dbReference>
<comment type="caution">
    <text evidence="11">The sequence shown here is derived from an EMBL/GenBank/DDBJ whole genome shotgun (WGS) entry which is preliminary data.</text>
</comment>
<evidence type="ECO:0000256" key="7">
    <source>
        <dbReference type="ARBA" id="ARBA00022723"/>
    </source>
</evidence>
<evidence type="ECO:0000256" key="4">
    <source>
        <dbReference type="ARBA" id="ARBA00012477"/>
    </source>
</evidence>
<keyword evidence="6" id="KW-0540">Nuclease</keyword>
<evidence type="ECO:0000256" key="1">
    <source>
        <dbReference type="ARBA" id="ARBA00000402"/>
    </source>
</evidence>
<keyword evidence="8" id="KW-0255">Endonuclease</keyword>
<dbReference type="SUPFAM" id="SSF56281">
    <property type="entry name" value="Metallo-hydrolase/oxidoreductase"/>
    <property type="match status" value="1"/>
</dbReference>
<evidence type="ECO:0000256" key="2">
    <source>
        <dbReference type="ARBA" id="ARBA00001947"/>
    </source>
</evidence>
<dbReference type="GO" id="GO:0042781">
    <property type="term" value="F:3'-tRNA processing endoribonuclease activity"/>
    <property type="evidence" value="ECO:0007669"/>
    <property type="project" value="UniProtKB-EC"/>
</dbReference>
<evidence type="ECO:0000256" key="3">
    <source>
        <dbReference type="ARBA" id="ARBA00007823"/>
    </source>
</evidence>
<evidence type="ECO:0000256" key="8">
    <source>
        <dbReference type="ARBA" id="ARBA00022759"/>
    </source>
</evidence>
<evidence type="ECO:0000256" key="9">
    <source>
        <dbReference type="ARBA" id="ARBA00022801"/>
    </source>
</evidence>
<dbReference type="Proteomes" id="UP001215598">
    <property type="component" value="Unassembled WGS sequence"/>
</dbReference>
<gene>
    <name evidence="11" type="ORF">B0H16DRAFT_1879468</name>
</gene>
<keyword evidence="7" id="KW-0479">Metal-binding</keyword>
<comment type="similarity">
    <text evidence="3">Belongs to the RNase Z family.</text>
</comment>
<evidence type="ECO:0000256" key="6">
    <source>
        <dbReference type="ARBA" id="ARBA00022722"/>
    </source>
</evidence>
<keyword evidence="12" id="KW-1185">Reference proteome</keyword>
<accession>A0AAD7K3M0</accession>
<name>A0AAD7K3M0_9AGAR</name>
<evidence type="ECO:0000313" key="11">
    <source>
        <dbReference type="EMBL" id="KAJ7777408.1"/>
    </source>
</evidence>
<dbReference type="GO" id="GO:1990180">
    <property type="term" value="P:mitochondrial tRNA 3'-end processing"/>
    <property type="evidence" value="ECO:0007669"/>
    <property type="project" value="TreeGrafter"/>
</dbReference>
<evidence type="ECO:0000256" key="10">
    <source>
        <dbReference type="ARBA" id="ARBA00022833"/>
    </source>
</evidence>
<evidence type="ECO:0000313" key="12">
    <source>
        <dbReference type="Proteomes" id="UP001215598"/>
    </source>
</evidence>
<proteinExistence type="inferred from homology"/>
<dbReference type="EC" id="3.1.26.11" evidence="4"/>
<reference evidence="11" key="1">
    <citation type="submission" date="2023-03" db="EMBL/GenBank/DDBJ databases">
        <title>Massive genome expansion in bonnet fungi (Mycena s.s.) driven by repeated elements and novel gene families across ecological guilds.</title>
        <authorList>
            <consortium name="Lawrence Berkeley National Laboratory"/>
            <person name="Harder C.B."/>
            <person name="Miyauchi S."/>
            <person name="Viragh M."/>
            <person name="Kuo A."/>
            <person name="Thoen E."/>
            <person name="Andreopoulos B."/>
            <person name="Lu D."/>
            <person name="Skrede I."/>
            <person name="Drula E."/>
            <person name="Henrissat B."/>
            <person name="Morin E."/>
            <person name="Kohler A."/>
            <person name="Barry K."/>
            <person name="LaButti K."/>
            <person name="Morin E."/>
            <person name="Salamov A."/>
            <person name="Lipzen A."/>
            <person name="Mereny Z."/>
            <person name="Hegedus B."/>
            <person name="Baldrian P."/>
            <person name="Stursova M."/>
            <person name="Weitz H."/>
            <person name="Taylor A."/>
            <person name="Grigoriev I.V."/>
            <person name="Nagy L.G."/>
            <person name="Martin F."/>
            <person name="Kauserud H."/>
        </authorList>
    </citation>
    <scope>NUCLEOTIDE SEQUENCE</scope>
    <source>
        <strain evidence="11">CBHHK182m</strain>
    </source>
</reference>
<dbReference type="GO" id="GO:0046872">
    <property type="term" value="F:metal ion binding"/>
    <property type="evidence" value="ECO:0007669"/>
    <property type="project" value="UniProtKB-KW"/>
</dbReference>
<dbReference type="GO" id="GO:0005739">
    <property type="term" value="C:mitochondrion"/>
    <property type="evidence" value="ECO:0007669"/>
    <property type="project" value="TreeGrafter"/>
</dbReference>
<dbReference type="CDD" id="cd07718">
    <property type="entry name" value="RNaseZ_ELAC1_ELAC2-C-term-like_MBL-fold"/>
    <property type="match status" value="1"/>
</dbReference>
<keyword evidence="10" id="KW-0862">Zinc</keyword>
<dbReference type="PANTHER" id="PTHR12553:SF49">
    <property type="entry name" value="ZINC PHOSPHODIESTERASE ELAC PROTEIN 2"/>
    <property type="match status" value="1"/>
</dbReference>
<dbReference type="InterPro" id="IPR036866">
    <property type="entry name" value="RibonucZ/Hydroxyglut_hydro"/>
</dbReference>
<dbReference type="Gene3D" id="3.60.15.10">
    <property type="entry name" value="Ribonuclease Z/Hydroxyacylglutathione hydrolase-like"/>
    <property type="match status" value="1"/>
</dbReference>
<keyword evidence="5" id="KW-0819">tRNA processing</keyword>
<comment type="catalytic activity">
    <reaction evidence="1">
        <text>Endonucleolytic cleavage of RNA, removing extra 3' nucleotides from tRNA precursor, generating 3' termini of tRNAs. A 3'-hydroxy group is left at the tRNA terminus and a 5'-phosphoryl group is left at the trailer molecule.</text>
        <dbReference type="EC" id="3.1.26.11"/>
    </reaction>
</comment>
<dbReference type="PANTHER" id="PTHR12553">
    <property type="entry name" value="ZINC PHOSPHODIESTERASE ELAC PROTEIN 2"/>
    <property type="match status" value="1"/>
</dbReference>
<organism evidence="11 12">
    <name type="scientific">Mycena metata</name>
    <dbReference type="NCBI Taxonomy" id="1033252"/>
    <lineage>
        <taxon>Eukaryota</taxon>
        <taxon>Fungi</taxon>
        <taxon>Dikarya</taxon>
        <taxon>Basidiomycota</taxon>
        <taxon>Agaricomycotina</taxon>
        <taxon>Agaricomycetes</taxon>
        <taxon>Agaricomycetidae</taxon>
        <taxon>Agaricales</taxon>
        <taxon>Marasmiineae</taxon>
        <taxon>Mycenaceae</taxon>
        <taxon>Mycena</taxon>
    </lineage>
</organism>